<evidence type="ECO:0008006" key="4">
    <source>
        <dbReference type="Google" id="ProtNLM"/>
    </source>
</evidence>
<reference evidence="2 3" key="1">
    <citation type="submission" date="2019-01" db="EMBL/GenBank/DDBJ databases">
        <authorList>
            <person name="Sayadi A."/>
        </authorList>
    </citation>
    <scope>NUCLEOTIDE SEQUENCE [LARGE SCALE GENOMIC DNA]</scope>
</reference>
<name>A0A653CWQ2_CALMS</name>
<keyword evidence="1" id="KW-0472">Membrane</keyword>
<evidence type="ECO:0000313" key="3">
    <source>
        <dbReference type="Proteomes" id="UP000410492"/>
    </source>
</evidence>
<dbReference type="OrthoDB" id="6655812at2759"/>
<sequence length="67" mass="7038">MNPDEGSCLSCKVITVTCLTGIGAYLLNTAKIYKGNSKIILSMLGTGSIALGVGAVFDRLPFKVDEE</sequence>
<keyword evidence="1" id="KW-1133">Transmembrane helix</keyword>
<feature type="transmembrane region" description="Helical" evidence="1">
    <location>
        <begin position="6"/>
        <end position="27"/>
    </location>
</feature>
<dbReference type="Proteomes" id="UP000410492">
    <property type="component" value="Unassembled WGS sequence"/>
</dbReference>
<dbReference type="AlphaFoldDB" id="A0A653CWQ2"/>
<protein>
    <recommendedName>
        <fullName evidence="4">DUF4536 domain-containing protein</fullName>
    </recommendedName>
</protein>
<dbReference type="EMBL" id="CAACVG010009118">
    <property type="protein sequence ID" value="VEN52182.1"/>
    <property type="molecule type" value="Genomic_DNA"/>
</dbReference>
<keyword evidence="3" id="KW-1185">Reference proteome</keyword>
<feature type="transmembrane region" description="Helical" evidence="1">
    <location>
        <begin position="39"/>
        <end position="57"/>
    </location>
</feature>
<evidence type="ECO:0000313" key="2">
    <source>
        <dbReference type="EMBL" id="VEN52182.1"/>
    </source>
</evidence>
<evidence type="ECO:0000256" key="1">
    <source>
        <dbReference type="SAM" id="Phobius"/>
    </source>
</evidence>
<gene>
    <name evidence="2" type="ORF">CALMAC_LOCUS12400</name>
</gene>
<keyword evidence="1" id="KW-0812">Transmembrane</keyword>
<organism evidence="2 3">
    <name type="scientific">Callosobruchus maculatus</name>
    <name type="common">Southern cowpea weevil</name>
    <name type="synonym">Pulse bruchid</name>
    <dbReference type="NCBI Taxonomy" id="64391"/>
    <lineage>
        <taxon>Eukaryota</taxon>
        <taxon>Metazoa</taxon>
        <taxon>Ecdysozoa</taxon>
        <taxon>Arthropoda</taxon>
        <taxon>Hexapoda</taxon>
        <taxon>Insecta</taxon>
        <taxon>Pterygota</taxon>
        <taxon>Neoptera</taxon>
        <taxon>Endopterygota</taxon>
        <taxon>Coleoptera</taxon>
        <taxon>Polyphaga</taxon>
        <taxon>Cucujiformia</taxon>
        <taxon>Chrysomeloidea</taxon>
        <taxon>Chrysomelidae</taxon>
        <taxon>Bruchinae</taxon>
        <taxon>Bruchini</taxon>
        <taxon>Callosobruchus</taxon>
    </lineage>
</organism>
<proteinExistence type="predicted"/>
<accession>A0A653CWQ2</accession>